<dbReference type="Gene3D" id="3.40.630.30">
    <property type="match status" value="1"/>
</dbReference>
<dbReference type="GO" id="GO:0008999">
    <property type="term" value="F:protein-N-terminal-alanine acetyltransferase activity"/>
    <property type="evidence" value="ECO:0007669"/>
    <property type="project" value="TreeGrafter"/>
</dbReference>
<sequence>MRARILEADGLYLSNIEFTDLENIKIWRNEQMSVLRQWKPLTDRNQDKYWDVIANNNDSVLFSIIDENDRFIGYCGLTNIDYISSRGELSFLLDTDLDRNSIKHDTTLLAVLKMLSKYGFGQLNLNKVFTETYVYREEHIRTLERFGLKRDGILRKHVFKNGQYHDSMIHSMLRSEYL</sequence>
<dbReference type="PANTHER" id="PTHR43441">
    <property type="entry name" value="RIBOSOMAL-PROTEIN-SERINE ACETYLTRANSFERASE"/>
    <property type="match status" value="1"/>
</dbReference>
<dbReference type="GO" id="GO:1990189">
    <property type="term" value="F:protein N-terminal-serine acetyltransferase activity"/>
    <property type="evidence" value="ECO:0007669"/>
    <property type="project" value="TreeGrafter"/>
</dbReference>
<dbReference type="EMBL" id="FOUJ01000007">
    <property type="protein sequence ID" value="SFM89057.1"/>
    <property type="molecule type" value="Genomic_DNA"/>
</dbReference>
<name>A0A1I4UJ94_9EURY</name>
<dbReference type="InterPro" id="IPR016181">
    <property type="entry name" value="Acyl_CoA_acyltransferase"/>
</dbReference>
<dbReference type="GO" id="GO:0005737">
    <property type="term" value="C:cytoplasm"/>
    <property type="evidence" value="ECO:0007669"/>
    <property type="project" value="TreeGrafter"/>
</dbReference>
<dbReference type="SUPFAM" id="SSF55729">
    <property type="entry name" value="Acyl-CoA N-acyltransferases (Nat)"/>
    <property type="match status" value="1"/>
</dbReference>
<reference evidence="2" key="1">
    <citation type="submission" date="2016-10" db="EMBL/GenBank/DDBJ databases">
        <authorList>
            <person name="Varghese N."/>
            <person name="Submissions S."/>
        </authorList>
    </citation>
    <scope>NUCLEOTIDE SEQUENCE [LARGE SCALE GENOMIC DNA]</scope>
    <source>
        <strain evidence="2">Mob M</strain>
    </source>
</reference>
<dbReference type="Proteomes" id="UP000198535">
    <property type="component" value="Unassembled WGS sequence"/>
</dbReference>
<proteinExistence type="predicted"/>
<dbReference type="STRING" id="487685.SAMN04488696_2743"/>
<dbReference type="InterPro" id="IPR051908">
    <property type="entry name" value="Ribosomal_N-acetyltransferase"/>
</dbReference>
<gene>
    <name evidence="1" type="ORF">SAMN04488696_2743</name>
</gene>
<dbReference type="OrthoDB" id="131003at2157"/>
<evidence type="ECO:0000313" key="2">
    <source>
        <dbReference type="Proteomes" id="UP000198535"/>
    </source>
</evidence>
<dbReference type="AlphaFoldDB" id="A0A1I4UJ94"/>
<keyword evidence="2" id="KW-1185">Reference proteome</keyword>
<accession>A0A1I4UJ94</accession>
<protein>
    <submittedName>
        <fullName evidence="1">Acetyltransferase (GNAT) domain-containing protein</fullName>
    </submittedName>
</protein>
<evidence type="ECO:0000313" key="1">
    <source>
        <dbReference type="EMBL" id="SFM89057.1"/>
    </source>
</evidence>
<dbReference type="PANTHER" id="PTHR43441:SF11">
    <property type="entry name" value="RIBOSOMAL-PROTEIN-SERINE ACETYLTRANSFERASE"/>
    <property type="match status" value="1"/>
</dbReference>
<organism evidence="1 2">
    <name type="scientific">Methanolobus profundi</name>
    <dbReference type="NCBI Taxonomy" id="487685"/>
    <lineage>
        <taxon>Archaea</taxon>
        <taxon>Methanobacteriati</taxon>
        <taxon>Methanobacteriota</taxon>
        <taxon>Stenosarchaea group</taxon>
        <taxon>Methanomicrobia</taxon>
        <taxon>Methanosarcinales</taxon>
        <taxon>Methanosarcinaceae</taxon>
        <taxon>Methanolobus</taxon>
    </lineage>
</organism>
<keyword evidence="1" id="KW-0808">Transferase</keyword>
<dbReference type="Pfam" id="PF13420">
    <property type="entry name" value="Acetyltransf_4"/>
    <property type="match status" value="1"/>
</dbReference>
<dbReference type="RefSeq" id="WP_177188084.1">
    <property type="nucleotide sequence ID" value="NZ_FOUJ01000007.1"/>
</dbReference>